<accession>A0AAW4L757</accession>
<comment type="caution">
    <text evidence="4">The sequence shown here is derived from an EMBL/GenBank/DDBJ whole genome shotgun (WGS) entry which is preliminary data.</text>
</comment>
<feature type="signal peptide" evidence="3">
    <location>
        <begin position="1"/>
        <end position="33"/>
    </location>
</feature>
<dbReference type="Proteomes" id="UP000811899">
    <property type="component" value="Unassembled WGS sequence"/>
</dbReference>
<dbReference type="EMBL" id="JAHCVJ010000002">
    <property type="protein sequence ID" value="MBT0663849.1"/>
    <property type="molecule type" value="Genomic_DNA"/>
</dbReference>
<name>A0AAW4L757_9BACT</name>
<gene>
    <name evidence="4" type="ORF">KI809_05995</name>
</gene>
<keyword evidence="1 3" id="KW-0732">Signal</keyword>
<evidence type="ECO:0000256" key="2">
    <source>
        <dbReference type="SAM" id="MobiDB-lite"/>
    </source>
</evidence>
<reference evidence="4 5" key="1">
    <citation type="submission" date="2021-05" db="EMBL/GenBank/DDBJ databases">
        <title>The draft genome of Geobacter pelophilus DSM 12255.</title>
        <authorList>
            <person name="Xu Z."/>
            <person name="Masuda Y."/>
            <person name="Itoh H."/>
            <person name="Senoo K."/>
        </authorList>
    </citation>
    <scope>NUCLEOTIDE SEQUENCE [LARGE SCALE GENOMIC DNA]</scope>
    <source>
        <strain evidence="4 5">DSM 12255</strain>
    </source>
</reference>
<feature type="region of interest" description="Disordered" evidence="2">
    <location>
        <begin position="48"/>
        <end position="83"/>
    </location>
</feature>
<dbReference type="InterPro" id="IPR010176">
    <property type="entry name" value="C4xCH_C2xCH_motif_GEOSU"/>
</dbReference>
<protein>
    <submittedName>
        <fullName evidence="4">CxxxxCH/CxxCH domain-containing protein</fullName>
    </submittedName>
</protein>
<dbReference type="InterPro" id="IPR036280">
    <property type="entry name" value="Multihaem_cyt_sf"/>
</dbReference>
<feature type="chain" id="PRO_5043431016" evidence="3">
    <location>
        <begin position="34"/>
        <end position="1548"/>
    </location>
</feature>
<dbReference type="PANTHER" id="PTHR35038">
    <property type="entry name" value="DISSIMILATORY SULFITE REDUCTASE SIRA"/>
    <property type="match status" value="1"/>
</dbReference>
<evidence type="ECO:0000313" key="4">
    <source>
        <dbReference type="EMBL" id="MBT0663849.1"/>
    </source>
</evidence>
<evidence type="ECO:0000313" key="5">
    <source>
        <dbReference type="Proteomes" id="UP000811899"/>
    </source>
</evidence>
<keyword evidence="5" id="KW-1185">Reference proteome</keyword>
<dbReference type="InterPro" id="IPR051829">
    <property type="entry name" value="Multiheme_Cytochr_ET"/>
</dbReference>
<dbReference type="PANTHER" id="PTHR35038:SF6">
    <property type="entry name" value="SURFACE LOCALIZED DECAHEME CYTOCHROME C LIPOPROTEIN"/>
    <property type="match status" value="1"/>
</dbReference>
<organism evidence="4 5">
    <name type="scientific">Geoanaerobacter pelophilus</name>
    <dbReference type="NCBI Taxonomy" id="60036"/>
    <lineage>
        <taxon>Bacteria</taxon>
        <taxon>Pseudomonadati</taxon>
        <taxon>Thermodesulfobacteriota</taxon>
        <taxon>Desulfuromonadia</taxon>
        <taxon>Geobacterales</taxon>
        <taxon>Geobacteraceae</taxon>
        <taxon>Geoanaerobacter</taxon>
    </lineage>
</organism>
<evidence type="ECO:0000256" key="1">
    <source>
        <dbReference type="ARBA" id="ARBA00022729"/>
    </source>
</evidence>
<sequence>MNRWPRSGYHSCSFIIMALVATFIFMRPATAQAAIDCYGCHGNKQPADIRPLDDPSGERNPLTGAFRGSHRKHLPQNSSSSNCEKCHSGSSTYYSGHRNGVISLNAKVNKSPKRTVYKNLSSNDAAIVFPQTPEPVAAACSGANCHFEAPTPTWGDHLPADTCASCHDAPPKDGAHGKKHGDYYGTGTGSCIKCHPDHRNDLNPITHPLESGERSLTVGFNTPPNSGGSYNGDVNYPNYLPSQHPARNGSCSNIYCHDDGQGHGPNMPITWSSTKTTACFSCHKGRSVDNKQFNCYSSGGTWNSDTQICSPYLNMTSNGHGRLVGPQWIRKYSCYYCHYNTVNTAGEISDKTKHVNGVKDVKMAPEWNIVGKDEASYEQATKKCYNVYCHSDGSPNPASVRPFSWTEPQTKCNTCHGHPIESCSDTSCHDGRTDSTGKIWTLPSKFLKPGTTNEYQWPRGEEWKSAIPMFVNAGAGQTRANSHTRHIETNFSCDLCHYLTIKQADNSCNATGCHPHTTGSMNEVAHLNGNKHVNRILDVSFKNGGSYNKDTKTCSGTSCHINMGTDPVWGETVNGTIICLGCHGTTNADVDDFGAIFNGTQAKINLTEWANTGHGRYSTSGRYPSSGNPAANFPGNPCWYCHDNRVFHNYSSNPFRLRIHSQFENRFEKECVYCHMEWTADGSECVGCHVNQTESLAPQAMTTGIRFKLANGSTETRYTNHKYTANCINGVDGAITCHTSDSGLFTSGAHQGHNSNAGTWSKAQKDDIKNQYVMMGVCLKCHDDDSGDKCVNCHTSSDPFKYSLGFNPGTGWIKPKKARATSAHFGYKHYKTLQDTGVTKGGKFCWDCHDPHGDKNIYMIQSMVATTTDGKFGKPLTRAAVSFTRKQSGLDYARIVPNSEGKYDGICNVCHSSGSQHFRSDGGDGHNSSRVCTTCHEHRFSDSHGNKQSCNACHLNKPVPRHSGFGLPRDCTKCHGGAIGLRMDVMSQMKANSHHVQGVEVNNKHCYACHWEATPEGLIDVRHHEGYNYKNHSTVKNAKVDLVVWGARFRPAVYKNKSTAIQFLASKVSFAVLSTSRKEVTKLNTHCISCHSDQNNDTQPFGDCRTPREYAWDKKSIDARYSQTGSARWSQYNTTGKYGVAKAFSAHGNATANAGGWSATTGTDSTISNSRNGSYSVTCFDCHSSHGSKVTGNTTSYETFNGTKNGGNLKETQAGKGGYTMSYKASSNENLAAINPYSAGAGQCFDCHLTQNAGTTPWGYQSTFGATAAIMGYKDTPKFGQGTKGSTARFSERATKATIVGGHMKASSPLATTPADTIGGTCAACHDPHGVSPTFGTDQAYAVPLLKGTWMTSPYKEDSPPPDPSGASSTALSWGQYNWYPSVTPITNHRIDRNTFGAGGKISEDDSKFAGLCLQCHAKSSLTNGINKDKGWKSIDRIHESVKGWGANTEHNYTCSKCHQPHNSGLPRLMQTNCLDYQHRGNRASGGVPWKASSQVSYAGSHGQYRGYPNGDLLGNSATYEAGIACHTSGTWPNKNYWNLKTPWPTVP</sequence>
<dbReference type="GO" id="GO:0016491">
    <property type="term" value="F:oxidoreductase activity"/>
    <property type="evidence" value="ECO:0007669"/>
    <property type="project" value="TreeGrafter"/>
</dbReference>
<evidence type="ECO:0000256" key="3">
    <source>
        <dbReference type="SAM" id="SignalP"/>
    </source>
</evidence>
<dbReference type="Pfam" id="PF09698">
    <property type="entry name" value="GSu_C4xC__C2xCH"/>
    <property type="match status" value="2"/>
</dbReference>
<dbReference type="SUPFAM" id="SSF48695">
    <property type="entry name" value="Multiheme cytochromes"/>
    <property type="match status" value="5"/>
</dbReference>
<proteinExistence type="predicted"/>
<dbReference type="RefSeq" id="WP_214170632.1">
    <property type="nucleotide sequence ID" value="NZ_JAHCVJ010000002.1"/>
</dbReference>
<dbReference type="NCBIfam" id="TIGR01904">
    <property type="entry name" value="GSu_C4xC__C2xCH"/>
    <property type="match status" value="4"/>
</dbReference>